<dbReference type="Pfam" id="PF04882">
    <property type="entry name" value="Peroxin-3"/>
    <property type="match status" value="3"/>
</dbReference>
<name>A0ABM1MTV1_NICVS</name>
<reference evidence="7" key="1">
    <citation type="submission" date="2025-08" db="UniProtKB">
        <authorList>
            <consortium name="RefSeq"/>
        </authorList>
    </citation>
    <scope>IDENTIFICATION</scope>
    <source>
        <tissue evidence="7">Whole Larva</tissue>
    </source>
</reference>
<accession>A0ABM1MTV1</accession>
<dbReference type="InterPro" id="IPR006966">
    <property type="entry name" value="Peroxin-3"/>
</dbReference>
<dbReference type="GeneID" id="108563753"/>
<dbReference type="PANTHER" id="PTHR28080:SF1">
    <property type="entry name" value="PEROXISOMAL BIOGENESIS FACTOR 3"/>
    <property type="match status" value="1"/>
</dbReference>
<evidence type="ECO:0000313" key="7">
    <source>
        <dbReference type="RefSeq" id="XP_017778001.1"/>
    </source>
</evidence>
<dbReference type="RefSeq" id="XP_017778001.1">
    <property type="nucleotide sequence ID" value="XM_017922512.1"/>
</dbReference>
<evidence type="ECO:0000256" key="3">
    <source>
        <dbReference type="ARBA" id="ARBA00022593"/>
    </source>
</evidence>
<evidence type="ECO:0000313" key="6">
    <source>
        <dbReference type="Proteomes" id="UP000695000"/>
    </source>
</evidence>
<evidence type="ECO:0000256" key="5">
    <source>
        <dbReference type="ARBA" id="ARBA00029630"/>
    </source>
</evidence>
<evidence type="ECO:0000256" key="1">
    <source>
        <dbReference type="ARBA" id="ARBA00011494"/>
    </source>
</evidence>
<evidence type="ECO:0000256" key="4">
    <source>
        <dbReference type="ARBA" id="ARBA00025338"/>
    </source>
</evidence>
<proteinExistence type="predicted"/>
<protein>
    <recommendedName>
        <fullName evidence="2">Peroxisomal biogenesis factor 3</fullName>
    </recommendedName>
    <alternativeName>
        <fullName evidence="5">Peroxisomal assembly protein PEX3</fullName>
    </alternativeName>
</protein>
<keyword evidence="6" id="KW-1185">Reference proteome</keyword>
<dbReference type="Proteomes" id="UP000695000">
    <property type="component" value="Unplaced"/>
</dbReference>
<sequence length="349" mass="39627">MTIFSKVRGFLSRNRNKFLVGGAVIGGTVLLTKYAQQKLKDWQEKETREFLERTRKQQHFESTEITCNQTILSLIMTMNEALSECVNTEEIIASLRDNPDNKLELWEKLKVLVLTKASCLIYLSVMLVITLRIQLNVLGGYLFIDPMSIPSEVQQKYLHLCHNLLDTGLNNISSLIKTEYIKILGPMELKKQLKLKDFENIFWAIQTAIATHAKNPINHLNYLVVEDGLYDPHESVLNDMMKATADLLESDEVKALAAHCINRGFVQLCDQLADYYGKNDRIKEVPADTPLNGFVHPGDVQMPLAKLIPIINGLTSKGSMPDKLIQQLISNDKLKTFGENIYECFSHSK</sequence>
<gene>
    <name evidence="7" type="primary">LOC108563753</name>
</gene>
<comment type="function">
    <text evidence="4">Involved in peroxisome biosynthesis and integrity. Assembles membrane vesicles before the matrix proteins are translocated. As a docking factor for PEX19, is necessary for the import of peroxisomal membrane proteins in the peroxisomes.</text>
</comment>
<keyword evidence="3" id="KW-0962">Peroxisome biogenesis</keyword>
<organism evidence="6 7">
    <name type="scientific">Nicrophorus vespilloides</name>
    <name type="common">Boreal carrion beetle</name>
    <dbReference type="NCBI Taxonomy" id="110193"/>
    <lineage>
        <taxon>Eukaryota</taxon>
        <taxon>Metazoa</taxon>
        <taxon>Ecdysozoa</taxon>
        <taxon>Arthropoda</taxon>
        <taxon>Hexapoda</taxon>
        <taxon>Insecta</taxon>
        <taxon>Pterygota</taxon>
        <taxon>Neoptera</taxon>
        <taxon>Endopterygota</taxon>
        <taxon>Coleoptera</taxon>
        <taxon>Polyphaga</taxon>
        <taxon>Staphyliniformia</taxon>
        <taxon>Silphidae</taxon>
        <taxon>Nicrophorinae</taxon>
        <taxon>Nicrophorus</taxon>
    </lineage>
</organism>
<dbReference type="PANTHER" id="PTHR28080">
    <property type="entry name" value="PEROXISOMAL BIOGENESIS FACTOR 3"/>
    <property type="match status" value="1"/>
</dbReference>
<evidence type="ECO:0000256" key="2">
    <source>
        <dbReference type="ARBA" id="ARBA00014294"/>
    </source>
</evidence>
<comment type="subunit">
    <text evidence="1">Interacts with PEX19.</text>
</comment>